<evidence type="ECO:0000256" key="13">
    <source>
        <dbReference type="PIRSR" id="PIRSR006816-2"/>
    </source>
</evidence>
<evidence type="ECO:0000256" key="8">
    <source>
        <dbReference type="ARBA" id="ARBA00022982"/>
    </source>
</evidence>
<comment type="cofactor">
    <cofactor evidence="11">
        <name>[2Fe-2S] cluster</name>
        <dbReference type="ChEBI" id="CHEBI:190135"/>
    </cofactor>
    <text evidence="11">Binds 1 [2Fe-2S] cluster per subunit.</text>
</comment>
<evidence type="ECO:0000256" key="7">
    <source>
        <dbReference type="ARBA" id="ARBA00022975"/>
    </source>
</evidence>
<evidence type="ECO:0000313" key="16">
    <source>
        <dbReference type="Proteomes" id="UP000184526"/>
    </source>
</evidence>
<comment type="function">
    <text evidence="11">Responsible for channeling the electrons from the oxidation of dihydroorotate from the FMN redox center in the PyrD type B subunit to the ultimate electron acceptor NAD(+).</text>
</comment>
<comment type="pathway">
    <text evidence="11">Pyrimidine metabolism; UMP biosynthesis via de novo pathway; orotate from (S)-dihydroorotate (NAD(+) route): step 1/1.</text>
</comment>
<comment type="cofactor">
    <cofactor evidence="13">
        <name>[2Fe-2S] cluster</name>
        <dbReference type="ChEBI" id="CHEBI:190135"/>
    </cofactor>
    <text evidence="13">Binds 1 [2Fe-2S] cluster per subunit.</text>
</comment>
<feature type="binding site" evidence="11 12">
    <location>
        <begin position="48"/>
        <end position="51"/>
    </location>
    <ligand>
        <name>FAD</name>
        <dbReference type="ChEBI" id="CHEBI:57692"/>
    </ligand>
</feature>
<evidence type="ECO:0000256" key="6">
    <source>
        <dbReference type="ARBA" id="ARBA00022827"/>
    </source>
</evidence>
<keyword evidence="9 11" id="KW-0408">Iron</keyword>
<evidence type="ECO:0000256" key="4">
    <source>
        <dbReference type="ARBA" id="ARBA00022714"/>
    </source>
</evidence>
<evidence type="ECO:0000256" key="3">
    <source>
        <dbReference type="ARBA" id="ARBA00022630"/>
    </source>
</evidence>
<dbReference type="RefSeq" id="WP_072829846.1">
    <property type="nucleotide sequence ID" value="NZ_FQXP01000003.1"/>
</dbReference>
<keyword evidence="2 11" id="KW-0813">Transport</keyword>
<dbReference type="HAMAP" id="MF_01211">
    <property type="entry name" value="DHODB_Fe_S_bind"/>
    <property type="match status" value="1"/>
</dbReference>
<dbReference type="Gene3D" id="3.40.50.80">
    <property type="entry name" value="Nucleotide-binding domain of ferredoxin-NADP reductase (FNR) module"/>
    <property type="match status" value="1"/>
</dbReference>
<dbReference type="PANTHER" id="PTHR43513:SF3">
    <property type="entry name" value="DIHYDROOROTATE DEHYDROGENASE B (NAD(+)), ELECTRON TRANSFER SUBUNIT-RELATED"/>
    <property type="match status" value="1"/>
</dbReference>
<dbReference type="NCBIfam" id="NF000798">
    <property type="entry name" value="PRK00054.1-3"/>
    <property type="match status" value="1"/>
</dbReference>
<dbReference type="AlphaFoldDB" id="A0A1M5TGP3"/>
<evidence type="ECO:0000256" key="10">
    <source>
        <dbReference type="ARBA" id="ARBA00023014"/>
    </source>
</evidence>
<feature type="binding site" evidence="11 13">
    <location>
        <position position="209"/>
    </location>
    <ligand>
        <name>[2Fe-2S] cluster</name>
        <dbReference type="ChEBI" id="CHEBI:190135"/>
    </ligand>
</feature>
<feature type="binding site" evidence="11 13">
    <location>
        <position position="229"/>
    </location>
    <ligand>
        <name>[2Fe-2S] cluster</name>
        <dbReference type="ChEBI" id="CHEBI:190135"/>
    </ligand>
</feature>
<keyword evidence="10 11" id="KW-0411">Iron-sulfur</keyword>
<protein>
    <recommendedName>
        <fullName evidence="11">Dihydroorotate dehydrogenase B (NAD(+)), electron transfer subunit</fullName>
    </recommendedName>
    <alternativeName>
        <fullName evidence="11">Dihydroorotate oxidase B, electron transfer subunit</fullName>
    </alternativeName>
</protein>
<feature type="binding site" evidence="11 13">
    <location>
        <position position="217"/>
    </location>
    <ligand>
        <name>[2Fe-2S] cluster</name>
        <dbReference type="ChEBI" id="CHEBI:190135"/>
    </ligand>
</feature>
<dbReference type="InterPro" id="IPR019480">
    <property type="entry name" value="Dihydroorotate_DH_Fe-S-bd"/>
</dbReference>
<dbReference type="UniPathway" id="UPA00070">
    <property type="reaction ID" value="UER00945"/>
</dbReference>
<keyword evidence="3 11" id="KW-0285">Flavoprotein</keyword>
<evidence type="ECO:0000313" key="15">
    <source>
        <dbReference type="EMBL" id="SHH49838.1"/>
    </source>
</evidence>
<keyword evidence="6 11" id="KW-0274">FAD</keyword>
<dbReference type="PROSITE" id="PS51384">
    <property type="entry name" value="FAD_FR"/>
    <property type="match status" value="1"/>
</dbReference>
<reference evidence="15 16" key="1">
    <citation type="submission" date="2016-11" db="EMBL/GenBank/DDBJ databases">
        <authorList>
            <person name="Jaros S."/>
            <person name="Januszkiewicz K."/>
            <person name="Wedrychowicz H."/>
        </authorList>
    </citation>
    <scope>NUCLEOTIDE SEQUENCE [LARGE SCALE GENOMIC DNA]</scope>
    <source>
        <strain evidence="15 16">DSM 3089</strain>
    </source>
</reference>
<dbReference type="PANTHER" id="PTHR43513">
    <property type="entry name" value="DIHYDROOROTATE DEHYDROGENASE B (NAD(+)), ELECTRON TRANSFER SUBUNIT"/>
    <property type="match status" value="1"/>
</dbReference>
<dbReference type="Gene3D" id="2.40.30.10">
    <property type="entry name" value="Translation factors"/>
    <property type="match status" value="1"/>
</dbReference>
<feature type="domain" description="FAD-binding FR-type" evidence="14">
    <location>
        <begin position="1"/>
        <end position="95"/>
    </location>
</feature>
<accession>A0A1M5TGP3</accession>
<comment type="cofactor">
    <cofactor evidence="11 12">
        <name>FAD</name>
        <dbReference type="ChEBI" id="CHEBI:57692"/>
    </cofactor>
    <text evidence="11 12">Binds 1 FAD per subunit.</text>
</comment>
<dbReference type="Proteomes" id="UP000184526">
    <property type="component" value="Unassembled WGS sequence"/>
</dbReference>
<comment type="caution">
    <text evidence="11">Lacks conserved residue(s) required for the propagation of feature annotation.</text>
</comment>
<dbReference type="GO" id="GO:0044205">
    <property type="term" value="P:'de novo' UMP biosynthetic process"/>
    <property type="evidence" value="ECO:0007669"/>
    <property type="project" value="UniProtKB-UniRule"/>
</dbReference>
<comment type="similarity">
    <text evidence="1 11">Belongs to the PyrK family.</text>
</comment>
<keyword evidence="8 11" id="KW-0249">Electron transport</keyword>
<dbReference type="OrthoDB" id="9789468at2"/>
<dbReference type="InterPro" id="IPR023455">
    <property type="entry name" value="Dihydroorotate_DHASE_ETsu"/>
</dbReference>
<evidence type="ECO:0000256" key="12">
    <source>
        <dbReference type="PIRSR" id="PIRSR006816-1"/>
    </source>
</evidence>
<dbReference type="EMBL" id="FQXP01000003">
    <property type="protein sequence ID" value="SHH49838.1"/>
    <property type="molecule type" value="Genomic_DNA"/>
</dbReference>
<keyword evidence="16" id="KW-1185">Reference proteome</keyword>
<dbReference type="InterPro" id="IPR017927">
    <property type="entry name" value="FAD-bd_FR_type"/>
</dbReference>
<dbReference type="GO" id="GO:0016491">
    <property type="term" value="F:oxidoreductase activity"/>
    <property type="evidence" value="ECO:0007669"/>
    <property type="project" value="InterPro"/>
</dbReference>
<dbReference type="CDD" id="cd06218">
    <property type="entry name" value="DHOD_e_trans"/>
    <property type="match status" value="1"/>
</dbReference>
<dbReference type="GO" id="GO:0051537">
    <property type="term" value="F:2 iron, 2 sulfur cluster binding"/>
    <property type="evidence" value="ECO:0007669"/>
    <property type="project" value="UniProtKB-KW"/>
</dbReference>
<feature type="binding site" evidence="11 13">
    <location>
        <position position="214"/>
    </location>
    <ligand>
        <name>[2Fe-2S] cluster</name>
        <dbReference type="ChEBI" id="CHEBI:190135"/>
    </ligand>
</feature>
<sequence>MICSVERVIENIEVSESIYKLSIEGEFEGKPGQFYMLKLLSGETLLPRPISIHDNDKEKITFLYHVAGKGTKEISKLKLGDEIQVMGPLGNGFNLKDIKGRVALIAGGIGIAPMQYLAKEIKDSQIDFYAGFRDVPYSLDEIEKHCNALYIATESGNVGYKGYVIDILEPEKYDVVVCCGPKIMMDKVVEMCREKNTKLYVSMENRMACGIGACLGCTCKTVDGNKTTCKTGPVFLGEELVL</sequence>
<dbReference type="InterPro" id="IPR012165">
    <property type="entry name" value="Cyt_c3_hydrogenase_gsu"/>
</dbReference>
<dbReference type="InterPro" id="IPR039261">
    <property type="entry name" value="FNR_nucleotide-bd"/>
</dbReference>
<proteinExistence type="inferred from homology"/>
<evidence type="ECO:0000259" key="14">
    <source>
        <dbReference type="PROSITE" id="PS51384"/>
    </source>
</evidence>
<organism evidence="15 16">
    <name type="scientific">Clostridium collagenovorans DSM 3089</name>
    <dbReference type="NCBI Taxonomy" id="1121306"/>
    <lineage>
        <taxon>Bacteria</taxon>
        <taxon>Bacillati</taxon>
        <taxon>Bacillota</taxon>
        <taxon>Clostridia</taxon>
        <taxon>Eubacteriales</taxon>
        <taxon>Clostridiaceae</taxon>
        <taxon>Clostridium</taxon>
    </lineage>
</organism>
<dbReference type="PIRSF" id="PIRSF006816">
    <property type="entry name" value="Cyc3_hyd_g"/>
    <property type="match status" value="1"/>
</dbReference>
<dbReference type="SUPFAM" id="SSF52343">
    <property type="entry name" value="Ferredoxin reductase-like, C-terminal NADP-linked domain"/>
    <property type="match status" value="1"/>
</dbReference>
<evidence type="ECO:0000256" key="5">
    <source>
        <dbReference type="ARBA" id="ARBA00022723"/>
    </source>
</evidence>
<keyword evidence="7 11" id="KW-0665">Pyrimidine biosynthesis</keyword>
<feature type="binding site" evidence="11 12">
    <location>
        <begin position="70"/>
        <end position="71"/>
    </location>
    <ligand>
        <name>FAD</name>
        <dbReference type="ChEBI" id="CHEBI:57692"/>
    </ligand>
</feature>
<keyword evidence="5 11" id="KW-0479">Metal-binding</keyword>
<evidence type="ECO:0000256" key="2">
    <source>
        <dbReference type="ARBA" id="ARBA00022448"/>
    </source>
</evidence>
<gene>
    <name evidence="11" type="primary">pyrK</name>
    <name evidence="15" type="ORF">SAMN02745196_00574</name>
</gene>
<name>A0A1M5TGP3_9CLOT</name>
<dbReference type="Pfam" id="PF10418">
    <property type="entry name" value="DHODB_Fe-S_bind"/>
    <property type="match status" value="1"/>
</dbReference>
<dbReference type="InterPro" id="IPR037117">
    <property type="entry name" value="Dihydroorotate_DH_ele_sf"/>
</dbReference>
<dbReference type="InterPro" id="IPR017938">
    <property type="entry name" value="Riboflavin_synthase-like_b-brl"/>
</dbReference>
<dbReference type="GO" id="GO:0046872">
    <property type="term" value="F:metal ion binding"/>
    <property type="evidence" value="ECO:0007669"/>
    <property type="project" value="UniProtKB-KW"/>
</dbReference>
<dbReference type="STRING" id="1121306.SAMN02745196_00574"/>
<dbReference type="GO" id="GO:0009055">
    <property type="term" value="F:electron transfer activity"/>
    <property type="evidence" value="ECO:0007669"/>
    <property type="project" value="UniProtKB-UniRule"/>
</dbReference>
<evidence type="ECO:0000256" key="9">
    <source>
        <dbReference type="ARBA" id="ARBA00023004"/>
    </source>
</evidence>
<dbReference type="Gene3D" id="2.10.240.10">
    <property type="entry name" value="Dihydroorotate dehydrogenase, electron transfer subunit"/>
    <property type="match status" value="1"/>
</dbReference>
<dbReference type="SUPFAM" id="SSF63380">
    <property type="entry name" value="Riboflavin synthase domain-like"/>
    <property type="match status" value="1"/>
</dbReference>
<evidence type="ECO:0000256" key="1">
    <source>
        <dbReference type="ARBA" id="ARBA00006422"/>
    </source>
</evidence>
<dbReference type="InterPro" id="IPR050353">
    <property type="entry name" value="PyrK_electron_transfer"/>
</dbReference>
<keyword evidence="4 11" id="KW-0001">2Fe-2S</keyword>
<comment type="subunit">
    <text evidence="11">Heterotetramer of 2 PyrK and 2 PyrD type B subunits.</text>
</comment>
<dbReference type="GO" id="GO:0050660">
    <property type="term" value="F:flavin adenine dinucleotide binding"/>
    <property type="evidence" value="ECO:0007669"/>
    <property type="project" value="InterPro"/>
</dbReference>
<evidence type="ECO:0000256" key="11">
    <source>
        <dbReference type="HAMAP-Rule" id="MF_01211"/>
    </source>
</evidence>